<reference evidence="2 3" key="1">
    <citation type="submission" date="2015-07" db="EMBL/GenBank/DDBJ databases">
        <title>Acinetobacter yuneri, a novel member of Acinetobacter calcoaceticus-Acinetobacter baumannii complex isolated from clinical specimen.</title>
        <authorList>
            <person name="Yu Y."/>
        </authorList>
    </citation>
    <scope>NUCLEOTIDE SEQUENCE [LARGE SCALE GENOMIC DNA]</scope>
    <source>
        <strain evidence="2 3">A362</strain>
    </source>
</reference>
<gene>
    <name evidence="2" type="ORF">AC058_17195</name>
</gene>
<name>A0A1V2UR59_9GAMM</name>
<dbReference type="AlphaFoldDB" id="A0A1V2UR59"/>
<dbReference type="Proteomes" id="UP000189376">
    <property type="component" value="Unassembled WGS sequence"/>
</dbReference>
<evidence type="ECO:0000256" key="1">
    <source>
        <dbReference type="SAM" id="MobiDB-lite"/>
    </source>
</evidence>
<dbReference type="EMBL" id="LFZS01000020">
    <property type="protein sequence ID" value="ONN52474.1"/>
    <property type="molecule type" value="Genomic_DNA"/>
</dbReference>
<keyword evidence="3" id="KW-1185">Reference proteome</keyword>
<protein>
    <submittedName>
        <fullName evidence="2">Uncharacterized protein</fullName>
    </submittedName>
</protein>
<feature type="compositionally biased region" description="Polar residues" evidence="1">
    <location>
        <begin position="226"/>
        <end position="275"/>
    </location>
</feature>
<accession>A0A1V2UR59</accession>
<feature type="compositionally biased region" description="Basic and acidic residues" evidence="1">
    <location>
        <begin position="183"/>
        <end position="192"/>
    </location>
</feature>
<dbReference type="GeneID" id="69584498"/>
<comment type="caution">
    <text evidence="2">The sequence shown here is derived from an EMBL/GenBank/DDBJ whole genome shotgun (WGS) entry which is preliminary data.</text>
</comment>
<sequence length="275" mass="31530">MTDSNYIQLSYQLIHLTREDLDVISNVNRNLPGLDLNAFSLSLLYLGFIFCTDKQKIFLNAPVQNEIDETFAQPVRMKIDKNANQKLFNSIKKHPQGKLRRNYITAVLHAGIAVLIELSYLYKLYEVNEDMASLYSVNSFLLRFGLSTCVETYTKFNTAYYVYDIEYLEKKYLDHISIQIPESSKEQIEQSPKKPVTNSIKSKEVPVQKAVKIKEAKHTEHKNIQDHSPTVETSQNTETSEINNAKPSQNVSESKPVTNPSSSDWLNQTFNPDLL</sequence>
<evidence type="ECO:0000313" key="3">
    <source>
        <dbReference type="Proteomes" id="UP000189376"/>
    </source>
</evidence>
<dbReference type="RefSeq" id="WP_024160786.1">
    <property type="nucleotide sequence ID" value="NZ_LFZS01000020.1"/>
</dbReference>
<organism evidence="2 3">
    <name type="scientific">Acinetobacter genomosp. 33YU</name>
    <dbReference type="NCBI Taxonomy" id="1675530"/>
    <lineage>
        <taxon>Bacteria</taxon>
        <taxon>Pseudomonadati</taxon>
        <taxon>Pseudomonadota</taxon>
        <taxon>Gammaproteobacteria</taxon>
        <taxon>Moraxellales</taxon>
        <taxon>Moraxellaceae</taxon>
        <taxon>Acinetobacter</taxon>
    </lineage>
</organism>
<feature type="region of interest" description="Disordered" evidence="1">
    <location>
        <begin position="183"/>
        <end position="275"/>
    </location>
</feature>
<evidence type="ECO:0000313" key="2">
    <source>
        <dbReference type="EMBL" id="ONN52474.1"/>
    </source>
</evidence>
<feature type="compositionally biased region" description="Basic and acidic residues" evidence="1">
    <location>
        <begin position="201"/>
        <end position="225"/>
    </location>
</feature>
<proteinExistence type="predicted"/>